<dbReference type="AlphaFoldDB" id="A0A4V2J788"/>
<reference evidence="1 2" key="1">
    <citation type="submission" date="2019-02" db="EMBL/GenBank/DDBJ databases">
        <title>Comparative genomic analysis of the Hafnia genus genomes.</title>
        <authorList>
            <person name="Zhiqiu Y."/>
            <person name="Chao Y."/>
            <person name="Yuhui D."/>
            <person name="Di H."/>
            <person name="Bin L."/>
        </authorList>
    </citation>
    <scope>NUCLEOTIDE SEQUENCE [LARGE SCALE GENOMIC DNA]</scope>
    <source>
        <strain evidence="1 2">PCM_1194</strain>
    </source>
</reference>
<name>A0A4V2J788_9GAMM</name>
<organism evidence="1 2">
    <name type="scientific">Hafnia paralvei</name>
    <dbReference type="NCBI Taxonomy" id="546367"/>
    <lineage>
        <taxon>Bacteria</taxon>
        <taxon>Pseudomonadati</taxon>
        <taxon>Pseudomonadota</taxon>
        <taxon>Gammaproteobacteria</taxon>
        <taxon>Enterobacterales</taxon>
        <taxon>Hafniaceae</taxon>
        <taxon>Hafnia</taxon>
    </lineage>
</organism>
<protein>
    <submittedName>
        <fullName evidence="1">Transcriptional regulator</fullName>
    </submittedName>
</protein>
<dbReference type="GO" id="GO:0006355">
    <property type="term" value="P:regulation of DNA-templated transcription"/>
    <property type="evidence" value="ECO:0007669"/>
    <property type="project" value="InterPro"/>
</dbReference>
<dbReference type="SUPFAM" id="SSF47413">
    <property type="entry name" value="lambda repressor-like DNA-binding domains"/>
    <property type="match status" value="1"/>
</dbReference>
<dbReference type="PANTHER" id="PTHR40455">
    <property type="entry name" value="ANTITOXIN HIGA"/>
    <property type="match status" value="1"/>
</dbReference>
<dbReference type="EMBL" id="SITD01000058">
    <property type="protein sequence ID" value="TBM25920.1"/>
    <property type="molecule type" value="Genomic_DNA"/>
</dbReference>
<evidence type="ECO:0000313" key="2">
    <source>
        <dbReference type="Proteomes" id="UP000293380"/>
    </source>
</evidence>
<gene>
    <name evidence="1" type="ORF">EYY89_11700</name>
</gene>
<dbReference type="RefSeq" id="WP_130959727.1">
    <property type="nucleotide sequence ID" value="NZ_SITD01000058.1"/>
</dbReference>
<dbReference type="PANTHER" id="PTHR40455:SF1">
    <property type="entry name" value="ANTITOXIN HIGA"/>
    <property type="match status" value="1"/>
</dbReference>
<evidence type="ECO:0000313" key="1">
    <source>
        <dbReference type="EMBL" id="TBM25920.1"/>
    </source>
</evidence>
<dbReference type="Gene3D" id="1.10.260.40">
    <property type="entry name" value="lambda repressor-like DNA-binding domains"/>
    <property type="match status" value="1"/>
</dbReference>
<sequence length="126" mass="14486">MNIRPIRNEQDYKAALKEVSLLFENPPEPNTPEGDQFEVMLTLIESYESKHFPVEFPDPVEAIKFRMEQSGLTVRDLTAAIGHPNRVYEVLNRKRNLTLPMIRRLHSLFGIPAECLIKSTKVGQHS</sequence>
<accession>A0A4V2J788</accession>
<dbReference type="Proteomes" id="UP000293380">
    <property type="component" value="Unassembled WGS sequence"/>
</dbReference>
<comment type="caution">
    <text evidence="1">The sequence shown here is derived from an EMBL/GenBank/DDBJ whole genome shotgun (WGS) entry which is preliminary data.</text>
</comment>
<dbReference type="InterPro" id="IPR010982">
    <property type="entry name" value="Lambda_DNA-bd_dom_sf"/>
</dbReference>
<proteinExistence type="predicted"/>
<dbReference type="GO" id="GO:0001046">
    <property type="term" value="F:core promoter sequence-specific DNA binding"/>
    <property type="evidence" value="ECO:0007669"/>
    <property type="project" value="TreeGrafter"/>
</dbReference>
<dbReference type="InterPro" id="IPR039060">
    <property type="entry name" value="Antitox_HigA"/>
</dbReference>